<gene>
    <name evidence="1" type="ORF">FYJ84_04160</name>
</gene>
<dbReference type="Proteomes" id="UP000433181">
    <property type="component" value="Unassembled WGS sequence"/>
</dbReference>
<accession>A0A6I2UBS0</accession>
<proteinExistence type="predicted"/>
<organism evidence="1 2">
    <name type="scientific">Anaerovibrio slackiae</name>
    <dbReference type="NCBI Taxonomy" id="2652309"/>
    <lineage>
        <taxon>Bacteria</taxon>
        <taxon>Bacillati</taxon>
        <taxon>Bacillota</taxon>
        <taxon>Negativicutes</taxon>
        <taxon>Selenomonadales</taxon>
        <taxon>Selenomonadaceae</taxon>
        <taxon>Anaerovibrio</taxon>
    </lineage>
</organism>
<comment type="caution">
    <text evidence="1">The sequence shown here is derived from an EMBL/GenBank/DDBJ whole genome shotgun (WGS) entry which is preliminary data.</text>
</comment>
<reference evidence="1 2" key="1">
    <citation type="submission" date="2019-08" db="EMBL/GenBank/DDBJ databases">
        <title>In-depth cultivation of the pig gut microbiome towards novel bacterial diversity and tailored functional studies.</title>
        <authorList>
            <person name="Wylensek D."/>
            <person name="Hitch T.C.A."/>
            <person name="Clavel T."/>
        </authorList>
    </citation>
    <scope>NUCLEOTIDE SEQUENCE [LARGE SCALE GENOMIC DNA]</scope>
    <source>
        <strain evidence="1 2">WCA-693-APC-5D-A</strain>
    </source>
</reference>
<protein>
    <submittedName>
        <fullName evidence="1">Uncharacterized protein</fullName>
    </submittedName>
</protein>
<keyword evidence="2" id="KW-1185">Reference proteome</keyword>
<dbReference type="AlphaFoldDB" id="A0A6I2UBS0"/>
<evidence type="ECO:0000313" key="2">
    <source>
        <dbReference type="Proteomes" id="UP000433181"/>
    </source>
</evidence>
<dbReference type="EMBL" id="VUNR01000005">
    <property type="protein sequence ID" value="MSU08187.1"/>
    <property type="molecule type" value="Genomic_DNA"/>
</dbReference>
<sequence>MAGYSKDKMMSNNAISAYARGEKPWKKWKRKDIIEGLREIGITVSPIFSTEQLRERYLVFTCEHHVGKIFKRVKFYKIRE</sequence>
<dbReference type="RefSeq" id="WP_154406342.1">
    <property type="nucleotide sequence ID" value="NZ_VUNR01000005.1"/>
</dbReference>
<dbReference type="GeneID" id="96778099"/>
<evidence type="ECO:0000313" key="1">
    <source>
        <dbReference type="EMBL" id="MSU08187.1"/>
    </source>
</evidence>
<name>A0A6I2UBS0_9FIRM</name>